<dbReference type="InterPro" id="IPR021146">
    <property type="entry name" value="Phage_gp6-like_head-tail"/>
</dbReference>
<dbReference type="Pfam" id="PF05135">
    <property type="entry name" value="Phage_connect_1"/>
    <property type="match status" value="1"/>
</dbReference>
<proteinExistence type="predicted"/>
<protein>
    <recommendedName>
        <fullName evidence="3">Phage gp6-like head-tail connector protein</fullName>
    </recommendedName>
</protein>
<keyword evidence="2" id="KW-1185">Reference proteome</keyword>
<comment type="caution">
    <text evidence="1">The sequence shown here is derived from an EMBL/GenBank/DDBJ whole genome shotgun (WGS) entry which is preliminary data.</text>
</comment>
<dbReference type="RefSeq" id="WP_166910087.1">
    <property type="nucleotide sequence ID" value="NZ_JAASRS010000001.1"/>
</dbReference>
<evidence type="ECO:0008006" key="3">
    <source>
        <dbReference type="Google" id="ProtNLM"/>
    </source>
</evidence>
<reference evidence="1 2" key="1">
    <citation type="submission" date="2020-03" db="EMBL/GenBank/DDBJ databases">
        <title>Genomic Encyclopedia of Archaeal and Bacterial Type Strains, Phase II (KMG-II): from individual species to whole genera.</title>
        <authorList>
            <person name="Goeker M."/>
        </authorList>
    </citation>
    <scope>NUCLEOTIDE SEQUENCE [LARGE SCALE GENOMIC DNA]</scope>
    <source>
        <strain evidence="1 2">DSM 4749</strain>
    </source>
</reference>
<evidence type="ECO:0000313" key="1">
    <source>
        <dbReference type="EMBL" id="NIK15297.1"/>
    </source>
</evidence>
<dbReference type="Gene3D" id="1.10.246.150">
    <property type="match status" value="1"/>
</dbReference>
<dbReference type="Proteomes" id="UP000532769">
    <property type="component" value="Unassembled WGS sequence"/>
</dbReference>
<accession>A0A846MF88</accession>
<evidence type="ECO:0000313" key="2">
    <source>
        <dbReference type="Proteomes" id="UP000532769"/>
    </source>
</evidence>
<organism evidence="1 2">
    <name type="scientific">Saccharococcus thermophilus</name>
    <dbReference type="NCBI Taxonomy" id="29396"/>
    <lineage>
        <taxon>Bacteria</taxon>
        <taxon>Bacillati</taxon>
        <taxon>Bacillota</taxon>
        <taxon>Bacilli</taxon>
        <taxon>Bacillales</taxon>
        <taxon>Anoxybacillaceae</taxon>
        <taxon>Saccharococcus</taxon>
    </lineage>
</organism>
<name>A0A846MF88_9BACL</name>
<sequence>MASLENVKTLLGIFDTSQDSLLNLYLSRAEKFVKNYCNIDEIPVELDEVIEDIAVYRYRMNGVENVKSESKGSLSETYRESLPDDILAQLNRYRRVKVV</sequence>
<dbReference type="EMBL" id="JAASRS010000001">
    <property type="protein sequence ID" value="NIK15297.1"/>
    <property type="molecule type" value="Genomic_DNA"/>
</dbReference>
<dbReference type="AlphaFoldDB" id="A0A846MF88"/>
<dbReference type="InterPro" id="IPR053746">
    <property type="entry name" value="Viral_HT_Connector_Assembly"/>
</dbReference>
<gene>
    <name evidence="1" type="ORF">BDD39_001807</name>
</gene>